<keyword evidence="7" id="KW-1185">Reference proteome</keyword>
<dbReference type="Proteomes" id="UP000326924">
    <property type="component" value="Unassembled WGS sequence"/>
</dbReference>
<dbReference type="GO" id="GO:0005634">
    <property type="term" value="C:nucleus"/>
    <property type="evidence" value="ECO:0007669"/>
    <property type="project" value="TreeGrafter"/>
</dbReference>
<dbReference type="GO" id="GO:0009378">
    <property type="term" value="F:four-way junction helicase activity"/>
    <property type="evidence" value="ECO:0007669"/>
    <property type="project" value="TreeGrafter"/>
</dbReference>
<feature type="region of interest" description="Disordered" evidence="4">
    <location>
        <begin position="459"/>
        <end position="479"/>
    </location>
</feature>
<feature type="domain" description="Helicase C-terminal" evidence="5">
    <location>
        <begin position="3"/>
        <end position="179"/>
    </location>
</feature>
<dbReference type="GO" id="GO:0005694">
    <property type="term" value="C:chromosome"/>
    <property type="evidence" value="ECO:0007669"/>
    <property type="project" value="TreeGrafter"/>
</dbReference>
<reference evidence="6 7" key="1">
    <citation type="submission" date="2019-09" db="EMBL/GenBank/DDBJ databases">
        <title>Draft genome of the ectomycorrhizal ascomycete Sphaerosporella brunnea.</title>
        <authorList>
            <consortium name="DOE Joint Genome Institute"/>
            <person name="Benucci G.M."/>
            <person name="Marozzi G."/>
            <person name="Antonielli L."/>
            <person name="Sanchez S."/>
            <person name="Marco P."/>
            <person name="Wang X."/>
            <person name="Falini L.B."/>
            <person name="Barry K."/>
            <person name="Haridas S."/>
            <person name="Lipzen A."/>
            <person name="Labutti K."/>
            <person name="Grigoriev I.V."/>
            <person name="Murat C."/>
            <person name="Martin F."/>
            <person name="Albertini E."/>
            <person name="Donnini D."/>
            <person name="Bonito G."/>
        </authorList>
    </citation>
    <scope>NUCLEOTIDE SEQUENCE [LARGE SCALE GENOMIC DNA]</scope>
    <source>
        <strain evidence="6 7">Sb_GMNB300</strain>
    </source>
</reference>
<comment type="caution">
    <text evidence="6">The sequence shown here is derived from an EMBL/GenBank/DDBJ whole genome shotgun (WGS) entry which is preliminary data.</text>
</comment>
<gene>
    <name evidence="6" type="ORF">FN846DRAFT_896210</name>
</gene>
<dbReference type="GO" id="GO:0000724">
    <property type="term" value="P:double-strand break repair via homologous recombination"/>
    <property type="evidence" value="ECO:0007669"/>
    <property type="project" value="TreeGrafter"/>
</dbReference>
<dbReference type="AlphaFoldDB" id="A0A5J5EEP9"/>
<dbReference type="EMBL" id="VXIS01000486">
    <property type="protein sequence ID" value="KAA8893178.1"/>
    <property type="molecule type" value="Genomic_DNA"/>
</dbReference>
<dbReference type="EC" id="5.6.2.4" evidence="3"/>
<dbReference type="InParanoid" id="A0A5J5EEP9"/>
<comment type="similarity">
    <text evidence="1">Belongs to the helicase family. RecQ subfamily.</text>
</comment>
<comment type="catalytic activity">
    <reaction evidence="2">
        <text>Couples ATP hydrolysis with the unwinding of duplex DNA by translocating in the 3'-5' direction.</text>
        <dbReference type="EC" id="5.6.2.4"/>
    </reaction>
</comment>
<evidence type="ECO:0000256" key="2">
    <source>
        <dbReference type="ARBA" id="ARBA00034617"/>
    </source>
</evidence>
<dbReference type="PANTHER" id="PTHR13710">
    <property type="entry name" value="DNA HELICASE RECQ FAMILY MEMBER"/>
    <property type="match status" value="1"/>
</dbReference>
<evidence type="ECO:0000256" key="3">
    <source>
        <dbReference type="ARBA" id="ARBA00034808"/>
    </source>
</evidence>
<dbReference type="Pfam" id="PF00271">
    <property type="entry name" value="Helicase_C"/>
    <property type="match status" value="1"/>
</dbReference>
<evidence type="ECO:0000259" key="5">
    <source>
        <dbReference type="PROSITE" id="PS51194"/>
    </source>
</evidence>
<sequence>MDTLHSPADIVPTIVYADNRRTVCNMANFFWNCVPEDWRSKFPFTFCDLSTGLSIERRRLVVAATQRGFCRILFATQVAEVGIDFPKIERVVQWCIPLTLSAAGLYQRFGRAARTDGMVGVGILFHTQHAVIPVNKLDHPLRCLRDSARTADTRGILRLIQAFDSGSHRKDLIATTAMECAAEVSLEDDNTQHADNQDMDIYNASSGGNSHSTEATEVPDNEQDISHVDSNISADFLNASPSDHSDDLSSASRMKRSSDKLPSLCRMLMWMVNTNGCIREAFMRYFDEAHFSTSDCEPSHNFPCCDRHTPYQDLPATFHRLVPVQQGQPEAGDELHEFHLADPDVEQTEVSSAGKRKPLNYTQKTAVVHVLQALRAKIWQELQLGGLYSPFPSYTLIPDQDIWILSTKAYIILDEPATACNTVPALRRLAGIGVTDIVPRFIVAMQLAVDSAPVSQGTRLGRPRIHSSENTLPHDVSLDADPIDPQVSGLLQANQYVRMDYTAADATRIPNQACLHHPPPLQIETQFSDQQLDRMKHHFSAASDLQSFPSEVASDHRAEPVFNPETNGNSFVYRRHLWSSRFQNDPQNENTLDPRILARLPKRGKGRPSSADKAARVHLIEQLIQEFAEAEESIVENVVAHCTA</sequence>
<feature type="compositionally biased region" description="Polar residues" evidence="4">
    <location>
        <begin position="203"/>
        <end position="215"/>
    </location>
</feature>
<dbReference type="GO" id="GO:0005737">
    <property type="term" value="C:cytoplasm"/>
    <property type="evidence" value="ECO:0007669"/>
    <property type="project" value="TreeGrafter"/>
</dbReference>
<organism evidence="6 7">
    <name type="scientific">Sphaerosporella brunnea</name>
    <dbReference type="NCBI Taxonomy" id="1250544"/>
    <lineage>
        <taxon>Eukaryota</taxon>
        <taxon>Fungi</taxon>
        <taxon>Dikarya</taxon>
        <taxon>Ascomycota</taxon>
        <taxon>Pezizomycotina</taxon>
        <taxon>Pezizomycetes</taxon>
        <taxon>Pezizales</taxon>
        <taxon>Pyronemataceae</taxon>
        <taxon>Sphaerosporella</taxon>
    </lineage>
</organism>
<dbReference type="OrthoDB" id="10261556at2759"/>
<dbReference type="InterPro" id="IPR027417">
    <property type="entry name" value="P-loop_NTPase"/>
</dbReference>
<proteinExistence type="inferred from homology"/>
<dbReference type="SMART" id="SM00490">
    <property type="entry name" value="HELICc"/>
    <property type="match status" value="1"/>
</dbReference>
<evidence type="ECO:0000256" key="1">
    <source>
        <dbReference type="ARBA" id="ARBA00005446"/>
    </source>
</evidence>
<dbReference type="GO" id="GO:0043138">
    <property type="term" value="F:3'-5' DNA helicase activity"/>
    <property type="evidence" value="ECO:0007669"/>
    <property type="project" value="UniProtKB-EC"/>
</dbReference>
<evidence type="ECO:0000313" key="7">
    <source>
        <dbReference type="Proteomes" id="UP000326924"/>
    </source>
</evidence>
<accession>A0A5J5EEP9</accession>
<evidence type="ECO:0000256" key="4">
    <source>
        <dbReference type="SAM" id="MobiDB-lite"/>
    </source>
</evidence>
<dbReference type="SUPFAM" id="SSF52540">
    <property type="entry name" value="P-loop containing nucleoside triphosphate hydrolases"/>
    <property type="match status" value="1"/>
</dbReference>
<dbReference type="PROSITE" id="PS51194">
    <property type="entry name" value="HELICASE_CTER"/>
    <property type="match status" value="1"/>
</dbReference>
<dbReference type="InterPro" id="IPR001650">
    <property type="entry name" value="Helicase_C-like"/>
</dbReference>
<feature type="region of interest" description="Disordered" evidence="4">
    <location>
        <begin position="235"/>
        <end position="255"/>
    </location>
</feature>
<name>A0A5J5EEP9_9PEZI</name>
<dbReference type="PANTHER" id="PTHR13710:SF120">
    <property type="entry name" value="BIFUNCTIONAL 3'-5' EXONUCLEASE_ATP-DEPENDENT HELICASE WRN"/>
    <property type="match status" value="1"/>
</dbReference>
<dbReference type="Gene3D" id="3.40.50.300">
    <property type="entry name" value="P-loop containing nucleotide triphosphate hydrolases"/>
    <property type="match status" value="1"/>
</dbReference>
<feature type="region of interest" description="Disordered" evidence="4">
    <location>
        <begin position="189"/>
        <end position="222"/>
    </location>
</feature>
<protein>
    <recommendedName>
        <fullName evidence="3">DNA 3'-5' helicase</fullName>
        <ecNumber evidence="3">5.6.2.4</ecNumber>
    </recommendedName>
</protein>
<evidence type="ECO:0000313" key="6">
    <source>
        <dbReference type="EMBL" id="KAA8893178.1"/>
    </source>
</evidence>